<dbReference type="EMBL" id="JACHJT010000001">
    <property type="protein sequence ID" value="MBB4930004.1"/>
    <property type="molecule type" value="Genomic_DNA"/>
</dbReference>
<dbReference type="PANTHER" id="PTHR47691">
    <property type="entry name" value="REGULATOR-RELATED"/>
    <property type="match status" value="1"/>
</dbReference>
<dbReference type="Pfam" id="PF13424">
    <property type="entry name" value="TPR_12"/>
    <property type="match status" value="2"/>
</dbReference>
<dbReference type="PRINTS" id="PR00364">
    <property type="entry name" value="DISEASERSIST"/>
</dbReference>
<protein>
    <submittedName>
        <fullName evidence="3">Tetratricopeptide (TPR) repeat protein</fullName>
    </submittedName>
</protein>
<dbReference type="GO" id="GO:0043531">
    <property type="term" value="F:ADP binding"/>
    <property type="evidence" value="ECO:0007669"/>
    <property type="project" value="InterPro"/>
</dbReference>
<dbReference type="PANTHER" id="PTHR47691:SF3">
    <property type="entry name" value="HTH-TYPE TRANSCRIPTIONAL REGULATOR RV0890C-RELATED"/>
    <property type="match status" value="1"/>
</dbReference>
<dbReference type="InterPro" id="IPR027417">
    <property type="entry name" value="P-loop_NTPase"/>
</dbReference>
<sequence>MERSEDDDRPHHVNRSEPADSADIVQARDVHGGVHFHGANPSEGRPLRQLPADVRHFIDRRTELDYLDGVLSGDTGESLVVITGTAGVGKTSLALRWAHRVRGRFPDGQLYINLKGHDPGTPMTPEQALDRFLRALGVSPAAVPSDAEERAALFRSHLADRRVLLVLDNAATSTQVRPLLPGTASCLVLVTSRNRLSGLVARDGGRRLNLGILPDSDAVALLRRVTVEYRDGDTPEQLRELASLCARLPLALRIAAERAASRPFMPLVELIQDLRDESALWDALTAGDDEEADAVRTVFAWSYRALTDDAARLFRLLGLHPGSDFDSSAAGALLGTSDRIRQLLDALVGANLLEQSGPDRYQLHDLLRAYATDQVRQLEAEDDRNAALRRLLNWYLHTADSALATFMPFNRTVAITEPIESAPLRFPTETAASAWFETERENLVAATKAAGQNGLHQTAWQLAAVLRSVLMHQNAFEDWLATARAGLAAARAAHNRYGESEALESLGKAHFQARRLAEAEECHLAALQIRRETGNRFGEAVSTNALGLLGLRHRRLDDSLAYFRQSLAMFRALGIPRWEALLSSNLGETLYEFGHLGEAVEHLARALALQREIGDRAQEGNSLFFLSMAQRELGHTAQALHSIESALDIAHGERNSVWLAHWFVAYARVLRSLGREPEALEPLHRAAVIQRTLGDQSREAMALDCTGETYRELGQPEEAAKFHLQAAKTHRELGDRWHLAVALDHLAAALTDTERPTDARRHWEEASALLAPFPDPRATEVRERVNAALSDR</sequence>
<proteinExistence type="predicted"/>
<organism evidence="3 4">
    <name type="scientific">Lipingzhangella halophila</name>
    <dbReference type="NCBI Taxonomy" id="1783352"/>
    <lineage>
        <taxon>Bacteria</taxon>
        <taxon>Bacillati</taxon>
        <taxon>Actinomycetota</taxon>
        <taxon>Actinomycetes</taxon>
        <taxon>Streptosporangiales</taxon>
        <taxon>Nocardiopsidaceae</taxon>
        <taxon>Lipingzhangella</taxon>
    </lineage>
</organism>
<accession>A0A7W7RDI6</accession>
<dbReference type="AlphaFoldDB" id="A0A7W7RDI6"/>
<keyword evidence="4" id="KW-1185">Reference proteome</keyword>
<evidence type="ECO:0000313" key="3">
    <source>
        <dbReference type="EMBL" id="MBB4930004.1"/>
    </source>
</evidence>
<dbReference type="InterPro" id="IPR011990">
    <property type="entry name" value="TPR-like_helical_dom_sf"/>
</dbReference>
<evidence type="ECO:0000259" key="2">
    <source>
        <dbReference type="Pfam" id="PF13401"/>
    </source>
</evidence>
<name>A0A7W7RDI6_9ACTN</name>
<dbReference type="Gene3D" id="1.25.40.10">
    <property type="entry name" value="Tetratricopeptide repeat domain"/>
    <property type="match status" value="2"/>
</dbReference>
<gene>
    <name evidence="3" type="ORF">F4561_000824</name>
</gene>
<feature type="compositionally biased region" description="Basic and acidic residues" evidence="1">
    <location>
        <begin position="1"/>
        <end position="18"/>
    </location>
</feature>
<feature type="domain" description="ORC1/DEAH AAA+ ATPase" evidence="2">
    <location>
        <begin position="76"/>
        <end position="170"/>
    </location>
</feature>
<reference evidence="3 4" key="1">
    <citation type="submission" date="2020-08" db="EMBL/GenBank/DDBJ databases">
        <title>Sequencing the genomes of 1000 actinobacteria strains.</title>
        <authorList>
            <person name="Klenk H.-P."/>
        </authorList>
    </citation>
    <scope>NUCLEOTIDE SEQUENCE [LARGE SCALE GENOMIC DNA]</scope>
    <source>
        <strain evidence="3 4">DSM 102030</strain>
    </source>
</reference>
<dbReference type="InterPro" id="IPR019734">
    <property type="entry name" value="TPR_rpt"/>
</dbReference>
<dbReference type="SMART" id="SM00028">
    <property type="entry name" value="TPR"/>
    <property type="match status" value="6"/>
</dbReference>
<dbReference type="SUPFAM" id="SSF52540">
    <property type="entry name" value="P-loop containing nucleoside triphosphate hydrolases"/>
    <property type="match status" value="1"/>
</dbReference>
<comment type="caution">
    <text evidence="3">The sequence shown here is derived from an EMBL/GenBank/DDBJ whole genome shotgun (WGS) entry which is preliminary data.</text>
</comment>
<dbReference type="SUPFAM" id="SSF48452">
    <property type="entry name" value="TPR-like"/>
    <property type="match status" value="2"/>
</dbReference>
<evidence type="ECO:0000256" key="1">
    <source>
        <dbReference type="SAM" id="MobiDB-lite"/>
    </source>
</evidence>
<evidence type="ECO:0000313" key="4">
    <source>
        <dbReference type="Proteomes" id="UP000523007"/>
    </source>
</evidence>
<dbReference type="InterPro" id="IPR049945">
    <property type="entry name" value="AAA_22"/>
</dbReference>
<dbReference type="RefSeq" id="WP_184574899.1">
    <property type="nucleotide sequence ID" value="NZ_JACHJT010000001.1"/>
</dbReference>
<feature type="region of interest" description="Disordered" evidence="1">
    <location>
        <begin position="1"/>
        <end position="21"/>
    </location>
</feature>
<dbReference type="Pfam" id="PF13401">
    <property type="entry name" value="AAA_22"/>
    <property type="match status" value="1"/>
</dbReference>
<dbReference type="Gene3D" id="3.40.50.300">
    <property type="entry name" value="P-loop containing nucleotide triphosphate hydrolases"/>
    <property type="match status" value="1"/>
</dbReference>
<dbReference type="Proteomes" id="UP000523007">
    <property type="component" value="Unassembled WGS sequence"/>
</dbReference>